<dbReference type="EMBL" id="BNCD01000026">
    <property type="protein sequence ID" value="GHH87131.1"/>
    <property type="molecule type" value="Genomic_DNA"/>
</dbReference>
<sequence>MLPSANPAPPPVFREGRKPGYLVVTADLPVLRTSCQQSLVAVSQRTGISRPALHRLEHAAGPLTEDQARTLYGQYGITTADECWGLAESLAQDEVIDCLPNPVRRAAAVERAATHMRVFTSHAVPPIVQTAEYARALADLWPQKNRAVLEHADTRRLTDDDPRSVLVILEEGVLRRRMKDAQVLAPQWAHLQVLMDRRQAEVRILPFTSPWCLPTPHVAELVLHGRADSYLYADFHGPNLVIYTRSSEVHERFTEMQAGALSAEESYSLLGQARKEAATW</sequence>
<keyword evidence="3" id="KW-1185">Reference proteome</keyword>
<dbReference type="Proteomes" id="UP000603708">
    <property type="component" value="Unassembled WGS sequence"/>
</dbReference>
<comment type="caution">
    <text evidence="2">The sequence shown here is derived from an EMBL/GenBank/DDBJ whole genome shotgun (WGS) entry which is preliminary data.</text>
</comment>
<dbReference type="AlphaFoldDB" id="A0A919L903"/>
<organism evidence="2 3">
    <name type="scientific">Streptomyces sulfonofaciens</name>
    <dbReference type="NCBI Taxonomy" id="68272"/>
    <lineage>
        <taxon>Bacteria</taxon>
        <taxon>Bacillati</taxon>
        <taxon>Actinomycetota</taxon>
        <taxon>Actinomycetes</taxon>
        <taxon>Kitasatosporales</taxon>
        <taxon>Streptomycetaceae</taxon>
        <taxon>Streptomyces</taxon>
    </lineage>
</organism>
<proteinExistence type="predicted"/>
<evidence type="ECO:0000313" key="3">
    <source>
        <dbReference type="Proteomes" id="UP000603708"/>
    </source>
</evidence>
<evidence type="ECO:0000313" key="2">
    <source>
        <dbReference type="EMBL" id="GHH87131.1"/>
    </source>
</evidence>
<protein>
    <recommendedName>
        <fullName evidence="1">DUF5753 domain-containing protein</fullName>
    </recommendedName>
</protein>
<dbReference type="InterPro" id="IPR043917">
    <property type="entry name" value="DUF5753"/>
</dbReference>
<dbReference type="RefSeq" id="WP_189937786.1">
    <property type="nucleotide sequence ID" value="NZ_BNCD01000026.1"/>
</dbReference>
<gene>
    <name evidence="2" type="ORF">GCM10018793_61760</name>
</gene>
<reference evidence="2" key="1">
    <citation type="journal article" date="2014" name="Int. J. Syst. Evol. Microbiol.">
        <title>Complete genome sequence of Corynebacterium casei LMG S-19264T (=DSM 44701T), isolated from a smear-ripened cheese.</title>
        <authorList>
            <consortium name="US DOE Joint Genome Institute (JGI-PGF)"/>
            <person name="Walter F."/>
            <person name="Albersmeier A."/>
            <person name="Kalinowski J."/>
            <person name="Ruckert C."/>
        </authorList>
    </citation>
    <scope>NUCLEOTIDE SEQUENCE</scope>
    <source>
        <strain evidence="2">JCM 5069</strain>
    </source>
</reference>
<accession>A0A919L903</accession>
<evidence type="ECO:0000259" key="1">
    <source>
        <dbReference type="Pfam" id="PF19054"/>
    </source>
</evidence>
<dbReference type="Pfam" id="PF19054">
    <property type="entry name" value="DUF5753"/>
    <property type="match status" value="1"/>
</dbReference>
<reference evidence="2" key="2">
    <citation type="submission" date="2020-09" db="EMBL/GenBank/DDBJ databases">
        <authorList>
            <person name="Sun Q."/>
            <person name="Ohkuma M."/>
        </authorList>
    </citation>
    <scope>NUCLEOTIDE SEQUENCE</scope>
    <source>
        <strain evidence="2">JCM 5069</strain>
    </source>
</reference>
<name>A0A919L903_9ACTN</name>
<feature type="domain" description="DUF5753" evidence="1">
    <location>
        <begin position="104"/>
        <end position="271"/>
    </location>
</feature>